<dbReference type="PATRIC" id="fig|1434107.4.peg.4349"/>
<dbReference type="InterPro" id="IPR029063">
    <property type="entry name" value="SAM-dependent_MTases_sf"/>
</dbReference>
<name>A0A0E3WYP3_METBA</name>
<sequence>MDKEQFQEIYLKSDYYWGKEPNELVNKVLEFIPDSQITNRKLVDLGAGEGRDSVFFALRGFNVLAVDIAPAGLEKAVKLAKENDTIIETIGADINDIVLPKMFDVVYSIGTLQYIRPENRKRQFENIKNNTENGGINVMCTFVEHPDVEIAPDWGKNEYLYESEELQSCYYKDWELLYSNEFIFDCKSSNIPHQHAVRTIIARKPSNLGRLGK</sequence>
<dbReference type="AlphaFoldDB" id="A0A0E3WYP3"/>
<accession>A0A0E3WYP3</accession>
<dbReference type="Gene3D" id="3.40.50.150">
    <property type="entry name" value="Vaccinia Virus protein VP39"/>
    <property type="match status" value="1"/>
</dbReference>
<dbReference type="GeneID" id="24791142"/>
<dbReference type="PANTHER" id="PTHR43861">
    <property type="entry name" value="TRANS-ACONITATE 2-METHYLTRANSFERASE-RELATED"/>
    <property type="match status" value="1"/>
</dbReference>
<feature type="domain" description="Tellurite resistance methyltransferase TehB-like" evidence="1">
    <location>
        <begin position="36"/>
        <end position="182"/>
    </location>
</feature>
<dbReference type="HOGENOM" id="CLU_056435_5_0_2"/>
<gene>
    <name evidence="2" type="ORF">MSBR3_3471</name>
</gene>
<protein>
    <submittedName>
        <fullName evidence="2">Tellurite resistance protein TehB</fullName>
    </submittedName>
</protein>
<evidence type="ECO:0000313" key="3">
    <source>
        <dbReference type="Proteomes" id="UP000033066"/>
    </source>
</evidence>
<evidence type="ECO:0000259" key="1">
    <source>
        <dbReference type="Pfam" id="PF03848"/>
    </source>
</evidence>
<dbReference type="EMBL" id="CP009517">
    <property type="protein sequence ID" value="AKB84049.1"/>
    <property type="molecule type" value="Genomic_DNA"/>
</dbReference>
<organism evidence="2 3">
    <name type="scientific">Methanosarcina barkeri 3</name>
    <dbReference type="NCBI Taxonomy" id="1434107"/>
    <lineage>
        <taxon>Archaea</taxon>
        <taxon>Methanobacteriati</taxon>
        <taxon>Methanobacteriota</taxon>
        <taxon>Stenosarchaea group</taxon>
        <taxon>Methanomicrobia</taxon>
        <taxon>Methanosarcinales</taxon>
        <taxon>Methanosarcinaceae</taxon>
        <taxon>Methanosarcina</taxon>
    </lineage>
</organism>
<dbReference type="InterPro" id="IPR015985">
    <property type="entry name" value="TehB-like_dom"/>
</dbReference>
<dbReference type="OrthoDB" id="147504at2157"/>
<dbReference type="SUPFAM" id="SSF53335">
    <property type="entry name" value="S-adenosyl-L-methionine-dependent methyltransferases"/>
    <property type="match status" value="1"/>
</dbReference>
<evidence type="ECO:0000313" key="2">
    <source>
        <dbReference type="EMBL" id="AKB84049.1"/>
    </source>
</evidence>
<dbReference type="Pfam" id="PF03848">
    <property type="entry name" value="TehB"/>
    <property type="match status" value="1"/>
</dbReference>
<proteinExistence type="predicted"/>
<keyword evidence="3" id="KW-1185">Reference proteome</keyword>
<dbReference type="RefSeq" id="WP_048109787.1">
    <property type="nucleotide sequence ID" value="NZ_CP009517.1"/>
</dbReference>
<dbReference type="CDD" id="cd02440">
    <property type="entry name" value="AdoMet_MTases"/>
    <property type="match status" value="1"/>
</dbReference>
<dbReference type="KEGG" id="mbak:MSBR3_3471"/>
<reference evidence="2" key="1">
    <citation type="submission" date="2014-07" db="EMBL/GenBank/DDBJ databases">
        <title>Methanogenic archaea and the global carbon cycle.</title>
        <authorList>
            <person name="Henriksen J.R."/>
            <person name="Luke J."/>
            <person name="Reinhart S."/>
            <person name="Benedict M.N."/>
            <person name="Youngblut N.D."/>
            <person name="Metcalf M.E."/>
            <person name="Whitaker R.J."/>
            <person name="Metcalf W.W."/>
        </authorList>
    </citation>
    <scope>NUCLEOTIDE SEQUENCE [LARGE SCALE GENOMIC DNA]</scope>
    <source>
        <strain evidence="2">3</strain>
    </source>
</reference>
<dbReference type="Proteomes" id="UP000033066">
    <property type="component" value="Chromosome"/>
</dbReference>